<evidence type="ECO:0000313" key="10">
    <source>
        <dbReference type="EMBL" id="QPC42673.1"/>
    </source>
</evidence>
<dbReference type="AlphaFoldDB" id="A0A7S8HBY0"/>
<evidence type="ECO:0000256" key="7">
    <source>
        <dbReference type="ARBA" id="ARBA00023136"/>
    </source>
</evidence>
<keyword evidence="5 8" id="KW-0812">Transmembrane</keyword>
<name>A0A7S8HBY0_9HYPH</name>
<dbReference type="PROSITE" id="PS50928">
    <property type="entry name" value="ABC_TM1"/>
    <property type="match status" value="1"/>
</dbReference>
<evidence type="ECO:0000256" key="3">
    <source>
        <dbReference type="ARBA" id="ARBA00022475"/>
    </source>
</evidence>
<keyword evidence="2 8" id="KW-0813">Transport</keyword>
<sequence length="271" mass="28944">MESAAYRIARVALAGLAGLILLYLILPAFVVVPLSFSGQNYLSFPPESWSLKWYHRMAENSAWLDAVINSLLIGVPTAVLSMVLGTLAAITVTRGGFSWAGMASAIVVAPMMMPHVILAIGLYPVMLDLGLLRSHFAAIIGHTAIGFPLVFITVSASLTGYSGALELAAMTLGANLWQTFWKVTFPMIRIGVIVGGILAFATSFDELMLSLFLTGASTRTLPRLIWEQLSDFLTPTIAAVATLVFAFTLVMLAVVALLQWSAARRTGGAHG</sequence>
<feature type="transmembrane region" description="Helical" evidence="8">
    <location>
        <begin position="190"/>
        <end position="212"/>
    </location>
</feature>
<evidence type="ECO:0000256" key="5">
    <source>
        <dbReference type="ARBA" id="ARBA00022692"/>
    </source>
</evidence>
<feature type="transmembrane region" description="Helical" evidence="8">
    <location>
        <begin position="145"/>
        <end position="169"/>
    </location>
</feature>
<keyword evidence="6 8" id="KW-1133">Transmembrane helix</keyword>
<evidence type="ECO:0000313" key="11">
    <source>
        <dbReference type="Proteomes" id="UP000593594"/>
    </source>
</evidence>
<feature type="transmembrane region" description="Helical" evidence="8">
    <location>
        <begin position="102"/>
        <end position="125"/>
    </location>
</feature>
<keyword evidence="7 8" id="KW-0472">Membrane</keyword>
<dbReference type="PANTHER" id="PTHR43357">
    <property type="entry name" value="INNER MEMBRANE ABC TRANSPORTER PERMEASE PROTEIN YDCV"/>
    <property type="match status" value="1"/>
</dbReference>
<keyword evidence="4" id="KW-0997">Cell inner membrane</keyword>
<dbReference type="CDD" id="cd06261">
    <property type="entry name" value="TM_PBP2"/>
    <property type="match status" value="1"/>
</dbReference>
<feature type="transmembrane region" description="Helical" evidence="8">
    <location>
        <begin position="66"/>
        <end position="90"/>
    </location>
</feature>
<dbReference type="SUPFAM" id="SSF161098">
    <property type="entry name" value="MetI-like"/>
    <property type="match status" value="1"/>
</dbReference>
<feature type="transmembrane region" description="Helical" evidence="8">
    <location>
        <begin position="232"/>
        <end position="258"/>
    </location>
</feature>
<gene>
    <name evidence="10" type="ORF">HW532_08145</name>
</gene>
<dbReference type="Pfam" id="PF00528">
    <property type="entry name" value="BPD_transp_1"/>
    <property type="match status" value="1"/>
</dbReference>
<evidence type="ECO:0000256" key="4">
    <source>
        <dbReference type="ARBA" id="ARBA00022519"/>
    </source>
</evidence>
<feature type="domain" description="ABC transmembrane type-1" evidence="9">
    <location>
        <begin position="67"/>
        <end position="255"/>
    </location>
</feature>
<keyword evidence="11" id="KW-1185">Reference proteome</keyword>
<evidence type="ECO:0000256" key="6">
    <source>
        <dbReference type="ARBA" id="ARBA00022989"/>
    </source>
</evidence>
<dbReference type="GO" id="GO:0005886">
    <property type="term" value="C:plasma membrane"/>
    <property type="evidence" value="ECO:0007669"/>
    <property type="project" value="UniProtKB-SubCell"/>
</dbReference>
<dbReference type="Proteomes" id="UP000593594">
    <property type="component" value="Chromosome"/>
</dbReference>
<dbReference type="RefSeq" id="WP_213163910.1">
    <property type="nucleotide sequence ID" value="NZ_CP058214.1"/>
</dbReference>
<evidence type="ECO:0000256" key="2">
    <source>
        <dbReference type="ARBA" id="ARBA00022448"/>
    </source>
</evidence>
<organism evidence="10 11">
    <name type="scientific">Kaustia mangrovi</name>
    <dbReference type="NCBI Taxonomy" id="2593653"/>
    <lineage>
        <taxon>Bacteria</taxon>
        <taxon>Pseudomonadati</taxon>
        <taxon>Pseudomonadota</taxon>
        <taxon>Alphaproteobacteria</taxon>
        <taxon>Hyphomicrobiales</taxon>
        <taxon>Parvibaculaceae</taxon>
        <taxon>Kaustia</taxon>
    </lineage>
</organism>
<dbReference type="Gene3D" id="1.10.3720.10">
    <property type="entry name" value="MetI-like"/>
    <property type="match status" value="1"/>
</dbReference>
<evidence type="ECO:0000256" key="8">
    <source>
        <dbReference type="RuleBase" id="RU363032"/>
    </source>
</evidence>
<dbReference type="InterPro" id="IPR035906">
    <property type="entry name" value="MetI-like_sf"/>
</dbReference>
<accession>A0A7S8HBY0</accession>
<comment type="similarity">
    <text evidence="8">Belongs to the binding-protein-dependent transport system permease family.</text>
</comment>
<keyword evidence="3" id="KW-1003">Cell membrane</keyword>
<comment type="subcellular location">
    <subcellularLocation>
        <location evidence="1">Cell inner membrane</location>
        <topology evidence="1">Multi-pass membrane protein</topology>
    </subcellularLocation>
    <subcellularLocation>
        <location evidence="8">Cell membrane</location>
        <topology evidence="8">Multi-pass membrane protein</topology>
    </subcellularLocation>
</comment>
<protein>
    <submittedName>
        <fullName evidence="10">ABC transporter permease</fullName>
    </submittedName>
</protein>
<dbReference type="EMBL" id="CP058214">
    <property type="protein sequence ID" value="QPC42673.1"/>
    <property type="molecule type" value="Genomic_DNA"/>
</dbReference>
<dbReference type="PANTHER" id="PTHR43357:SF4">
    <property type="entry name" value="INNER MEMBRANE ABC TRANSPORTER PERMEASE PROTEIN YDCV"/>
    <property type="match status" value="1"/>
</dbReference>
<dbReference type="KEGG" id="kmn:HW532_08145"/>
<dbReference type="InterPro" id="IPR000515">
    <property type="entry name" value="MetI-like"/>
</dbReference>
<dbReference type="GO" id="GO:0055085">
    <property type="term" value="P:transmembrane transport"/>
    <property type="evidence" value="ECO:0007669"/>
    <property type="project" value="InterPro"/>
</dbReference>
<feature type="transmembrane region" description="Helical" evidence="8">
    <location>
        <begin position="12"/>
        <end position="36"/>
    </location>
</feature>
<evidence type="ECO:0000256" key="1">
    <source>
        <dbReference type="ARBA" id="ARBA00004429"/>
    </source>
</evidence>
<evidence type="ECO:0000259" key="9">
    <source>
        <dbReference type="PROSITE" id="PS50928"/>
    </source>
</evidence>
<reference evidence="10 11" key="1">
    <citation type="submission" date="2020-06" db="EMBL/GenBank/DDBJ databases">
        <title>Genome sequence of 2 isolates from Red Sea Mangroves.</title>
        <authorList>
            <person name="Sefrji F."/>
            <person name="Michoud G."/>
            <person name="Merlino G."/>
            <person name="Daffonchio D."/>
        </authorList>
    </citation>
    <scope>NUCLEOTIDE SEQUENCE [LARGE SCALE GENOMIC DNA]</scope>
    <source>
        <strain evidence="10 11">R1DC25</strain>
    </source>
</reference>
<proteinExistence type="inferred from homology"/>